<sequence length="59" mass="6173">MEPGEQPGGALRLLHALAGQLDVRGALEARFEVPGGLAVPPEDDARSPRLPAQLWSSAT</sequence>
<evidence type="ECO:0000313" key="3">
    <source>
        <dbReference type="Proteomes" id="UP000617734"/>
    </source>
</evidence>
<evidence type="ECO:0000256" key="1">
    <source>
        <dbReference type="SAM" id="MobiDB-lite"/>
    </source>
</evidence>
<dbReference type="EMBL" id="BNBO01000005">
    <property type="protein sequence ID" value="GHH64312.1"/>
    <property type="molecule type" value="Genomic_DNA"/>
</dbReference>
<comment type="caution">
    <text evidence="2">The sequence shown here is derived from an EMBL/GenBank/DDBJ whole genome shotgun (WGS) entry which is preliminary data.</text>
</comment>
<reference evidence="2" key="2">
    <citation type="submission" date="2020-09" db="EMBL/GenBank/DDBJ databases">
        <authorList>
            <person name="Sun Q."/>
            <person name="Ohkuma M."/>
        </authorList>
    </citation>
    <scope>NUCLEOTIDE SEQUENCE</scope>
    <source>
        <strain evidence="2">JCM 4646</strain>
    </source>
</reference>
<evidence type="ECO:0000313" key="2">
    <source>
        <dbReference type="EMBL" id="GHH64312.1"/>
    </source>
</evidence>
<feature type="region of interest" description="Disordered" evidence="1">
    <location>
        <begin position="36"/>
        <end position="59"/>
    </location>
</feature>
<organism evidence="2 3">
    <name type="scientific">Kitasatospora indigofera</name>
    <dbReference type="NCBI Taxonomy" id="67307"/>
    <lineage>
        <taxon>Bacteria</taxon>
        <taxon>Bacillati</taxon>
        <taxon>Actinomycetota</taxon>
        <taxon>Actinomycetes</taxon>
        <taxon>Kitasatosporales</taxon>
        <taxon>Streptomycetaceae</taxon>
        <taxon>Kitasatospora</taxon>
    </lineage>
</organism>
<protein>
    <submittedName>
        <fullName evidence="2">Uncharacterized protein</fullName>
    </submittedName>
</protein>
<name>A0A919FFN3_9ACTN</name>
<gene>
    <name evidence="2" type="ORF">GCM10018781_15190</name>
</gene>
<dbReference type="AlphaFoldDB" id="A0A919FFN3"/>
<reference evidence="2" key="1">
    <citation type="journal article" date="2014" name="Int. J. Syst. Evol. Microbiol.">
        <title>Complete genome sequence of Corynebacterium casei LMG S-19264T (=DSM 44701T), isolated from a smear-ripened cheese.</title>
        <authorList>
            <consortium name="US DOE Joint Genome Institute (JGI-PGF)"/>
            <person name="Walter F."/>
            <person name="Albersmeier A."/>
            <person name="Kalinowski J."/>
            <person name="Ruckert C."/>
        </authorList>
    </citation>
    <scope>NUCLEOTIDE SEQUENCE</scope>
    <source>
        <strain evidence="2">JCM 4646</strain>
    </source>
</reference>
<keyword evidence="3" id="KW-1185">Reference proteome</keyword>
<proteinExistence type="predicted"/>
<accession>A0A919FFN3</accession>
<dbReference type="Proteomes" id="UP000617734">
    <property type="component" value="Unassembled WGS sequence"/>
</dbReference>